<dbReference type="GO" id="GO:0009279">
    <property type="term" value="C:cell outer membrane"/>
    <property type="evidence" value="ECO:0007669"/>
    <property type="project" value="UniProtKB-SubCell"/>
</dbReference>
<dbReference type="PRINTS" id="PR00811">
    <property type="entry name" value="BCTERIALGSPD"/>
</dbReference>
<dbReference type="SMART" id="SM00965">
    <property type="entry name" value="STN"/>
    <property type="match status" value="1"/>
</dbReference>
<dbReference type="PANTHER" id="PTHR30604">
    <property type="entry name" value="PROTEIN TRANSPORT PROTEIN HOFQ"/>
    <property type="match status" value="1"/>
</dbReference>
<dbReference type="GO" id="GO:0009306">
    <property type="term" value="P:protein secretion"/>
    <property type="evidence" value="ECO:0007669"/>
    <property type="project" value="InterPro"/>
</dbReference>
<dbReference type="Gene3D" id="2.60.40.3500">
    <property type="match status" value="1"/>
</dbReference>
<keyword evidence="5 13" id="KW-0732">Signal</keyword>
<comment type="function">
    <text evidence="10">Required for type IV pilus biogenesis and competence. Could function as a pore for exit of the pilus but also as a channel for entry of heme and antimicrobial agents and uptake of transforming DNA.</text>
</comment>
<dbReference type="AlphaFoldDB" id="A0A840FZH2"/>
<dbReference type="InterPro" id="IPR005644">
    <property type="entry name" value="NolW-like"/>
</dbReference>
<feature type="chain" id="PRO_5032867233" description="Type IV pilus biogenesis and competence protein PilQ" evidence="13">
    <location>
        <begin position="44"/>
        <end position="717"/>
    </location>
</feature>
<evidence type="ECO:0000256" key="11">
    <source>
        <dbReference type="ARBA" id="ARBA00025897"/>
    </source>
</evidence>
<dbReference type="NCBIfam" id="TIGR02515">
    <property type="entry name" value="IV_pilus_PilQ"/>
    <property type="match status" value="1"/>
</dbReference>
<feature type="signal peptide" evidence="13">
    <location>
        <begin position="1"/>
        <end position="43"/>
    </location>
</feature>
<reference evidence="15 16" key="1">
    <citation type="submission" date="2020-08" db="EMBL/GenBank/DDBJ databases">
        <title>Genomic Encyclopedia of Type Strains, Phase IV (KMG-V): Genome sequencing to study the core and pangenomes of soil and plant-associated prokaryotes.</title>
        <authorList>
            <person name="Whitman W."/>
        </authorList>
    </citation>
    <scope>NUCLEOTIDE SEQUENCE [LARGE SCALE GENOMIC DNA]</scope>
    <source>
        <strain evidence="15 16">34/80</strain>
    </source>
</reference>
<dbReference type="InterPro" id="IPR001775">
    <property type="entry name" value="GspD/PilQ"/>
</dbReference>
<dbReference type="Gene3D" id="3.30.1370.130">
    <property type="match status" value="1"/>
</dbReference>
<dbReference type="Pfam" id="PF00263">
    <property type="entry name" value="Secretin"/>
    <property type="match status" value="1"/>
</dbReference>
<dbReference type="Pfam" id="PF11741">
    <property type="entry name" value="AMIN"/>
    <property type="match status" value="1"/>
</dbReference>
<accession>A0A840FZH2</accession>
<evidence type="ECO:0000256" key="3">
    <source>
        <dbReference type="ARBA" id="ARBA00014124"/>
    </source>
</evidence>
<dbReference type="InterPro" id="IPR013355">
    <property type="entry name" value="Pilus_4_PilQ"/>
</dbReference>
<protein>
    <recommendedName>
        <fullName evidence="3">Type IV pilus biogenesis and competence protein PilQ</fullName>
    </recommendedName>
</protein>
<proteinExistence type="inferred from homology"/>
<evidence type="ECO:0000313" key="15">
    <source>
        <dbReference type="EMBL" id="MBB4225635.1"/>
    </source>
</evidence>
<name>A0A840FZH2_9BURK</name>
<comment type="similarity">
    <text evidence="2">Belongs to the bacterial secretin family. PilQ subfamily.</text>
</comment>
<evidence type="ECO:0000256" key="12">
    <source>
        <dbReference type="RuleBase" id="RU004004"/>
    </source>
</evidence>
<dbReference type="InterPro" id="IPR051808">
    <property type="entry name" value="Type_IV_pilus_biogenesis"/>
</dbReference>
<keyword evidence="6" id="KW-0653">Protein transport</keyword>
<comment type="subunit">
    <text evidence="11">Homododecamer. Tetramer of trimer.</text>
</comment>
<evidence type="ECO:0000259" key="14">
    <source>
        <dbReference type="SMART" id="SM00965"/>
    </source>
</evidence>
<dbReference type="InterPro" id="IPR004846">
    <property type="entry name" value="T2SS/T3SS_dom"/>
</dbReference>
<dbReference type="Gene3D" id="3.30.1370.120">
    <property type="match status" value="1"/>
</dbReference>
<keyword evidence="7" id="KW-0472">Membrane</keyword>
<organism evidence="15 16">
    <name type="scientific">Variovorax guangxiensis</name>
    <dbReference type="NCBI Taxonomy" id="1775474"/>
    <lineage>
        <taxon>Bacteria</taxon>
        <taxon>Pseudomonadati</taxon>
        <taxon>Pseudomonadota</taxon>
        <taxon>Betaproteobacteria</taxon>
        <taxon>Burkholderiales</taxon>
        <taxon>Comamonadaceae</taxon>
        <taxon>Variovorax</taxon>
    </lineage>
</organism>
<evidence type="ECO:0000256" key="2">
    <source>
        <dbReference type="ARBA" id="ARBA00006304"/>
    </source>
</evidence>
<comment type="subcellular location">
    <subcellularLocation>
        <location evidence="1 12">Cell outer membrane</location>
    </subcellularLocation>
</comment>
<evidence type="ECO:0000313" key="16">
    <source>
        <dbReference type="Proteomes" id="UP000524450"/>
    </source>
</evidence>
<dbReference type="InterPro" id="IPR004845">
    <property type="entry name" value="T2SS_GspD_CS"/>
</dbReference>
<evidence type="ECO:0000256" key="5">
    <source>
        <dbReference type="ARBA" id="ARBA00022729"/>
    </source>
</evidence>
<dbReference type="GO" id="GO:0030420">
    <property type="term" value="P:establishment of competence for transformation"/>
    <property type="evidence" value="ECO:0007669"/>
    <property type="project" value="UniProtKB-KW"/>
</dbReference>
<gene>
    <name evidence="15" type="ORF">GGD71_006448</name>
</gene>
<evidence type="ECO:0000256" key="7">
    <source>
        <dbReference type="ARBA" id="ARBA00023136"/>
    </source>
</evidence>
<keyword evidence="9" id="KW-0178">Competence</keyword>
<dbReference type="EMBL" id="JACIFZ010000013">
    <property type="protein sequence ID" value="MBB4225635.1"/>
    <property type="molecule type" value="Genomic_DNA"/>
</dbReference>
<dbReference type="InterPro" id="IPR011662">
    <property type="entry name" value="Secretin/TonB_short_N"/>
</dbReference>
<dbReference type="Pfam" id="PF03958">
    <property type="entry name" value="Secretin_N"/>
    <property type="match status" value="1"/>
</dbReference>
<dbReference type="PROSITE" id="PS00875">
    <property type="entry name" value="T2SP_D"/>
    <property type="match status" value="1"/>
</dbReference>
<dbReference type="Proteomes" id="UP000524450">
    <property type="component" value="Unassembled WGS sequence"/>
</dbReference>
<dbReference type="InterPro" id="IPR038591">
    <property type="entry name" value="NolW-like_sf"/>
</dbReference>
<evidence type="ECO:0000256" key="10">
    <source>
        <dbReference type="ARBA" id="ARBA00024678"/>
    </source>
</evidence>
<dbReference type="PANTHER" id="PTHR30604:SF1">
    <property type="entry name" value="DNA UTILIZATION PROTEIN HOFQ"/>
    <property type="match status" value="1"/>
</dbReference>
<evidence type="ECO:0000256" key="8">
    <source>
        <dbReference type="ARBA" id="ARBA00023237"/>
    </source>
</evidence>
<evidence type="ECO:0000256" key="1">
    <source>
        <dbReference type="ARBA" id="ARBA00004442"/>
    </source>
</evidence>
<keyword evidence="8" id="KW-0998">Cell outer membrane</keyword>
<dbReference type="InterPro" id="IPR021731">
    <property type="entry name" value="AMIN_dom"/>
</dbReference>
<sequence>MKPRARLPSALHLRPYLRPYLRRWVGAVSTVLLSMATQTSAQAQVEGPRTPSTPPNAIESITGSTRADVDLVRIDFTRPLAALPAGFVVQSPARIALDFPGITSAVGRSAIAFSLGHLRAANVVQAEERTRVVLSLRHAATYQAEIQGRSLLVSLQSSTGQPPRTPPYGDFAENRVRSITPLQEIDFRRGEDGAGRIIVTMGSRQMGVDVRRQGATLVADFMRASLPEGLRRRLDVSDFGTTVDTVQPQQLADRVRLSIGAHGDWEQSAYQTDEQFVIEVRPRKADPGKLTSGAGYAGEKLTLNFQNVDMRALLQVIADFTGFNVVTSDTVSGTLTLRLKDVPWDQALDVILQAKNLGMRKNGSVLWIAPLEEINAREKSDLEAQALLENVTTLQTQSFQLNYAKAATVVQNLRGGGGTSGTSGSGGSSATRLLSARGSAMSEARTNQLFVTDTPARLTEVSELIRKLDVPVRQVLIEAKIVEASDTFGKSLGARLGGGIVDGNSSVGTTPAGSSRAFAPYTNRNFVNLPAGSAGRGSAPGVFAVSLFSAGYTRMLNLEISALEAEGRGKLVSSPRVVTADQTKALIEQGEQIPYQQATSSGATSVSFRKAVLKLEVTPQITPEGNIILALDVSKDARGVNTSAGPAINTKHVKTDVLVENGGTVVIGGIFEVTEIDDESRVPVLGEVPYLGALFRKRTRTLNKVEMLVFITPKTMG</sequence>
<evidence type="ECO:0000256" key="9">
    <source>
        <dbReference type="ARBA" id="ARBA00023287"/>
    </source>
</evidence>
<evidence type="ECO:0000256" key="6">
    <source>
        <dbReference type="ARBA" id="ARBA00022927"/>
    </source>
</evidence>
<feature type="domain" description="Secretin/TonB short N-terminal" evidence="14">
    <location>
        <begin position="323"/>
        <end position="371"/>
    </location>
</feature>
<evidence type="ECO:0000256" key="4">
    <source>
        <dbReference type="ARBA" id="ARBA00022448"/>
    </source>
</evidence>
<dbReference type="Pfam" id="PF07660">
    <property type="entry name" value="STN"/>
    <property type="match status" value="1"/>
</dbReference>
<evidence type="ECO:0000256" key="13">
    <source>
        <dbReference type="SAM" id="SignalP"/>
    </source>
</evidence>
<dbReference type="Gene3D" id="2.60.40.3470">
    <property type="match status" value="1"/>
</dbReference>
<comment type="caution">
    <text evidence="15">The sequence shown here is derived from an EMBL/GenBank/DDBJ whole genome shotgun (WGS) entry which is preliminary data.</text>
</comment>
<keyword evidence="4 12" id="KW-0813">Transport</keyword>